<proteinExistence type="predicted"/>
<keyword evidence="1" id="KW-1133">Transmembrane helix</keyword>
<reference evidence="2" key="1">
    <citation type="submission" date="2014-11" db="EMBL/GenBank/DDBJ databases">
        <authorList>
            <person name="Amaro Gonzalez C."/>
        </authorList>
    </citation>
    <scope>NUCLEOTIDE SEQUENCE</scope>
</reference>
<reference evidence="2" key="2">
    <citation type="journal article" date="2015" name="Fish Shellfish Immunol.">
        <title>Early steps in the European eel (Anguilla anguilla)-Vibrio vulnificus interaction in the gills: Role of the RtxA13 toxin.</title>
        <authorList>
            <person name="Callol A."/>
            <person name="Pajuelo D."/>
            <person name="Ebbesson L."/>
            <person name="Teles M."/>
            <person name="MacKenzie S."/>
            <person name="Amaro C."/>
        </authorList>
    </citation>
    <scope>NUCLEOTIDE SEQUENCE</scope>
</reference>
<evidence type="ECO:0000256" key="1">
    <source>
        <dbReference type="SAM" id="Phobius"/>
    </source>
</evidence>
<dbReference type="EMBL" id="GBXM01007283">
    <property type="protein sequence ID" value="JAI01295.1"/>
    <property type="molecule type" value="Transcribed_RNA"/>
</dbReference>
<protein>
    <submittedName>
        <fullName evidence="2">Uncharacterized protein</fullName>
    </submittedName>
</protein>
<accession>A0A0E9XF96</accession>
<keyword evidence="1" id="KW-0472">Membrane</keyword>
<dbReference type="AlphaFoldDB" id="A0A0E9XF96"/>
<name>A0A0E9XF96_ANGAN</name>
<organism evidence="2">
    <name type="scientific">Anguilla anguilla</name>
    <name type="common">European freshwater eel</name>
    <name type="synonym">Muraena anguilla</name>
    <dbReference type="NCBI Taxonomy" id="7936"/>
    <lineage>
        <taxon>Eukaryota</taxon>
        <taxon>Metazoa</taxon>
        <taxon>Chordata</taxon>
        <taxon>Craniata</taxon>
        <taxon>Vertebrata</taxon>
        <taxon>Euteleostomi</taxon>
        <taxon>Actinopterygii</taxon>
        <taxon>Neopterygii</taxon>
        <taxon>Teleostei</taxon>
        <taxon>Anguilliformes</taxon>
        <taxon>Anguillidae</taxon>
        <taxon>Anguilla</taxon>
    </lineage>
</organism>
<feature type="transmembrane region" description="Helical" evidence="1">
    <location>
        <begin position="12"/>
        <end position="29"/>
    </location>
</feature>
<sequence>MLNRHLSIGLKIKLYIHYFFFFLFCRLVSSCWCF</sequence>
<evidence type="ECO:0000313" key="2">
    <source>
        <dbReference type="EMBL" id="JAI01295.1"/>
    </source>
</evidence>
<keyword evidence="1" id="KW-0812">Transmembrane</keyword>